<dbReference type="AlphaFoldDB" id="A0A645HJ42"/>
<evidence type="ECO:0000313" key="2">
    <source>
        <dbReference type="EMBL" id="MPN39041.1"/>
    </source>
</evidence>
<evidence type="ECO:0000256" key="1">
    <source>
        <dbReference type="SAM" id="MobiDB-lite"/>
    </source>
</evidence>
<feature type="region of interest" description="Disordered" evidence="1">
    <location>
        <begin position="50"/>
        <end position="77"/>
    </location>
</feature>
<reference evidence="2" key="1">
    <citation type="submission" date="2019-08" db="EMBL/GenBank/DDBJ databases">
        <authorList>
            <person name="Kucharzyk K."/>
            <person name="Murdoch R.W."/>
            <person name="Higgins S."/>
            <person name="Loffler F."/>
        </authorList>
    </citation>
    <scope>NUCLEOTIDE SEQUENCE</scope>
</reference>
<protein>
    <submittedName>
        <fullName evidence="2">Uncharacterized protein</fullName>
    </submittedName>
</protein>
<gene>
    <name evidence="2" type="ORF">SDC9_186567</name>
</gene>
<organism evidence="2">
    <name type="scientific">bioreactor metagenome</name>
    <dbReference type="NCBI Taxonomy" id="1076179"/>
    <lineage>
        <taxon>unclassified sequences</taxon>
        <taxon>metagenomes</taxon>
        <taxon>ecological metagenomes</taxon>
    </lineage>
</organism>
<accession>A0A645HJ42</accession>
<dbReference type="EMBL" id="VSSQ01094628">
    <property type="protein sequence ID" value="MPN39041.1"/>
    <property type="molecule type" value="Genomic_DNA"/>
</dbReference>
<proteinExistence type="predicted"/>
<sequence>MALCLPSRNLLVTDLDPLTVAHHQHRSDQGLFGRSRFGNIAHHIGLARTPRGNLSLDHPQRDQQQHRQQANRSHLQEQPSLHLVLLVSMTDGSVATSGEATVKCV</sequence>
<name>A0A645HJ42_9ZZZZ</name>
<comment type="caution">
    <text evidence="2">The sequence shown here is derived from an EMBL/GenBank/DDBJ whole genome shotgun (WGS) entry which is preliminary data.</text>
</comment>